<accession>A0A3N0I349</accession>
<organism evidence="1 2">
    <name type="scientific">Absicoccus porci</name>
    <dbReference type="NCBI Taxonomy" id="2486576"/>
    <lineage>
        <taxon>Bacteria</taxon>
        <taxon>Bacillati</taxon>
        <taxon>Bacillota</taxon>
        <taxon>Erysipelotrichia</taxon>
        <taxon>Erysipelotrichales</taxon>
        <taxon>Erysipelotrichaceae</taxon>
        <taxon>Absicoccus</taxon>
    </lineage>
</organism>
<dbReference type="Pfam" id="PF11428">
    <property type="entry name" value="DUF3196"/>
    <property type="match status" value="1"/>
</dbReference>
<dbReference type="EMBL" id="RJQC01000001">
    <property type="protein sequence ID" value="RNM31445.1"/>
    <property type="molecule type" value="Genomic_DNA"/>
</dbReference>
<proteinExistence type="predicted"/>
<dbReference type="Proteomes" id="UP000276568">
    <property type="component" value="Unassembled WGS sequence"/>
</dbReference>
<dbReference type="OrthoDB" id="1645547at2"/>
<dbReference type="InterPro" id="IPR024503">
    <property type="entry name" value="DUF3196"/>
</dbReference>
<name>A0A3N0I349_9FIRM</name>
<dbReference type="RefSeq" id="WP_128519605.1">
    <property type="nucleotide sequence ID" value="NZ_RJQC01000001.1"/>
</dbReference>
<dbReference type="AlphaFoldDB" id="A0A3N0I349"/>
<reference evidence="1 2" key="1">
    <citation type="submission" date="2018-11" db="EMBL/GenBank/DDBJ databases">
        <title>Clostridium sp. nov., a member of the family Erysipelotrichaceae isolated from pig faeces.</title>
        <authorList>
            <person name="Chang Y.-H."/>
        </authorList>
    </citation>
    <scope>NUCLEOTIDE SEQUENCE [LARGE SCALE GENOMIC DNA]</scope>
    <source>
        <strain evidence="1 2">YH-panp20</strain>
    </source>
</reference>
<evidence type="ECO:0000313" key="2">
    <source>
        <dbReference type="Proteomes" id="UP000276568"/>
    </source>
</evidence>
<protein>
    <submittedName>
        <fullName evidence="1">DUF3196 domain-containing protein</fullName>
    </submittedName>
</protein>
<gene>
    <name evidence="1" type="ORF">EDX97_02500</name>
</gene>
<dbReference type="SUPFAM" id="SSF116965">
    <property type="entry name" value="Hypothetical protein MPN330"/>
    <property type="match status" value="1"/>
</dbReference>
<comment type="caution">
    <text evidence="1">The sequence shown here is derived from an EMBL/GenBank/DDBJ whole genome shotgun (WGS) entry which is preliminary data.</text>
</comment>
<evidence type="ECO:0000313" key="1">
    <source>
        <dbReference type="EMBL" id="RNM31445.1"/>
    </source>
</evidence>
<keyword evidence="2" id="KW-1185">Reference proteome</keyword>
<sequence>MNLYYQALIQEIHELMAQEKYDLALDKVQAELDLPYVPQPELDVLEAYKEECLTHIDKPVPHHEIEVLIHGNMEQQEAAVAMMGDMNLWNMHDEVQFLLDSDVLLNEIKGELIEHLMAQKIDTPYTMKKSGLELTFVPSLIIPKEDDQTLIQINQLFIDWFANDNPTFYQFCTRLLEQEMLENRPFDFMDQDPKPIAKAIVRLVAEAFGQSDEFKLFVTQKQLGEIADIPLMIESRGEQNEK</sequence>